<keyword evidence="9" id="KW-1185">Reference proteome</keyword>
<evidence type="ECO:0000256" key="6">
    <source>
        <dbReference type="ARBA" id="ARBA00023136"/>
    </source>
</evidence>
<evidence type="ECO:0000256" key="3">
    <source>
        <dbReference type="ARBA" id="ARBA00014451"/>
    </source>
</evidence>
<evidence type="ECO:0000313" key="9">
    <source>
        <dbReference type="Proteomes" id="UP000677054"/>
    </source>
</evidence>
<dbReference type="PANTHER" id="PTHR14274:SF1">
    <property type="entry name" value="SMALL INTEGRAL MEMBRANE PROTEIN 8"/>
    <property type="match status" value="1"/>
</dbReference>
<accession>A0A7R9A867</accession>
<dbReference type="InterPro" id="IPR026686">
    <property type="entry name" value="UPF0708"/>
</dbReference>
<dbReference type="AlphaFoldDB" id="A0A7R9A867"/>
<dbReference type="PANTHER" id="PTHR14274">
    <property type="entry name" value="SMALL INTEGRAL MEMBRANE PROTEIN 8"/>
    <property type="match status" value="1"/>
</dbReference>
<evidence type="ECO:0000256" key="1">
    <source>
        <dbReference type="ARBA" id="ARBA00004167"/>
    </source>
</evidence>
<name>A0A7R9A867_9CRUS</name>
<dbReference type="Pfam" id="PF14937">
    <property type="entry name" value="DUF4500"/>
    <property type="match status" value="1"/>
</dbReference>
<evidence type="ECO:0000256" key="4">
    <source>
        <dbReference type="ARBA" id="ARBA00022692"/>
    </source>
</evidence>
<sequence length="87" mass="9634">MSLQPKPLESLACSNVTYALLPKKPGLQHAYPSHFGNKVVMILGLIGISGALGYLVWLRSYYNNQGFYIAVAEDGSHILQPKKSKWD</sequence>
<comment type="subcellular location">
    <subcellularLocation>
        <location evidence="1">Membrane</location>
        <topology evidence="1">Single-pass membrane protein</topology>
    </subcellularLocation>
</comment>
<evidence type="ECO:0000313" key="8">
    <source>
        <dbReference type="EMBL" id="CAD7249144.1"/>
    </source>
</evidence>
<keyword evidence="4 7" id="KW-0812">Transmembrane</keyword>
<evidence type="ECO:0000256" key="2">
    <source>
        <dbReference type="ARBA" id="ARBA00009328"/>
    </source>
</evidence>
<proteinExistence type="inferred from homology"/>
<dbReference type="OrthoDB" id="1880105at2759"/>
<dbReference type="EMBL" id="LR901674">
    <property type="protein sequence ID" value="CAD7249144.1"/>
    <property type="molecule type" value="Genomic_DNA"/>
</dbReference>
<feature type="transmembrane region" description="Helical" evidence="7">
    <location>
        <begin position="39"/>
        <end position="58"/>
    </location>
</feature>
<evidence type="ECO:0000256" key="7">
    <source>
        <dbReference type="SAM" id="Phobius"/>
    </source>
</evidence>
<dbReference type="GO" id="GO:0016020">
    <property type="term" value="C:membrane"/>
    <property type="evidence" value="ECO:0007669"/>
    <property type="project" value="UniProtKB-SubCell"/>
</dbReference>
<keyword evidence="6 7" id="KW-0472">Membrane</keyword>
<dbReference type="EMBL" id="CAJPEV010002157">
    <property type="protein sequence ID" value="CAG0895896.1"/>
    <property type="molecule type" value="Genomic_DNA"/>
</dbReference>
<organism evidence="8">
    <name type="scientific">Darwinula stevensoni</name>
    <dbReference type="NCBI Taxonomy" id="69355"/>
    <lineage>
        <taxon>Eukaryota</taxon>
        <taxon>Metazoa</taxon>
        <taxon>Ecdysozoa</taxon>
        <taxon>Arthropoda</taxon>
        <taxon>Crustacea</taxon>
        <taxon>Oligostraca</taxon>
        <taxon>Ostracoda</taxon>
        <taxon>Podocopa</taxon>
        <taxon>Podocopida</taxon>
        <taxon>Darwinulocopina</taxon>
        <taxon>Darwinuloidea</taxon>
        <taxon>Darwinulidae</taxon>
        <taxon>Darwinula</taxon>
    </lineage>
</organism>
<protein>
    <recommendedName>
        <fullName evidence="3">Small integral membrane protein 8</fullName>
    </recommendedName>
</protein>
<keyword evidence="5 7" id="KW-1133">Transmembrane helix</keyword>
<comment type="similarity">
    <text evidence="2">Belongs to the SMIM8 family.</text>
</comment>
<dbReference type="Proteomes" id="UP000677054">
    <property type="component" value="Unassembled WGS sequence"/>
</dbReference>
<evidence type="ECO:0000256" key="5">
    <source>
        <dbReference type="ARBA" id="ARBA00022989"/>
    </source>
</evidence>
<reference evidence="8" key="1">
    <citation type="submission" date="2020-11" db="EMBL/GenBank/DDBJ databases">
        <authorList>
            <person name="Tran Van P."/>
        </authorList>
    </citation>
    <scope>NUCLEOTIDE SEQUENCE</scope>
</reference>
<gene>
    <name evidence="8" type="ORF">DSTB1V02_LOCUS8945</name>
</gene>